<evidence type="ECO:0000313" key="8">
    <source>
        <dbReference type="EMBL" id="MBM6673960.1"/>
    </source>
</evidence>
<dbReference type="RefSeq" id="WP_205104951.1">
    <property type="nucleotide sequence ID" value="NZ_JACJJG010000044.1"/>
</dbReference>
<evidence type="ECO:0000256" key="6">
    <source>
        <dbReference type="ARBA" id="ARBA00023315"/>
    </source>
</evidence>
<dbReference type="Proteomes" id="UP000706891">
    <property type="component" value="Unassembled WGS sequence"/>
</dbReference>
<dbReference type="CDD" id="cd07984">
    <property type="entry name" value="LPLAT_LABLAT-like"/>
    <property type="match status" value="1"/>
</dbReference>
<dbReference type="PANTHER" id="PTHR30606">
    <property type="entry name" value="LIPID A BIOSYNTHESIS LAUROYL ACYLTRANSFERASE"/>
    <property type="match status" value="1"/>
</dbReference>
<reference evidence="8" key="2">
    <citation type="journal article" date="2021" name="Sci. Rep.">
        <title>The distribution of antibiotic resistance genes in chicken gut microbiota commensals.</title>
        <authorList>
            <person name="Juricova H."/>
            <person name="Matiasovicova J."/>
            <person name="Kubasova T."/>
            <person name="Cejkova D."/>
            <person name="Rychlik I."/>
        </authorList>
    </citation>
    <scope>NUCLEOTIDE SEQUENCE</scope>
    <source>
        <strain evidence="8">An824</strain>
    </source>
</reference>
<comment type="caution">
    <text evidence="8">The sequence shown here is derived from an EMBL/GenBank/DDBJ whole genome shotgun (WGS) entry which is preliminary data.</text>
</comment>
<keyword evidence="2" id="KW-1003">Cell membrane</keyword>
<organism evidence="8 9">
    <name type="scientific">Marseilla massiliensis</name>
    <dbReference type="NCBI Taxonomy" id="1841864"/>
    <lineage>
        <taxon>Bacteria</taxon>
        <taxon>Pseudomonadati</taxon>
        <taxon>Bacteroidota</taxon>
        <taxon>Bacteroidia</taxon>
        <taxon>Bacteroidales</taxon>
        <taxon>Prevotellaceae</taxon>
        <taxon>Marseilla</taxon>
    </lineage>
</organism>
<dbReference type="InterPro" id="IPR004960">
    <property type="entry name" value="LipA_acyltrans"/>
</dbReference>
<evidence type="ECO:0000256" key="5">
    <source>
        <dbReference type="ARBA" id="ARBA00023136"/>
    </source>
</evidence>
<evidence type="ECO:0000256" key="1">
    <source>
        <dbReference type="ARBA" id="ARBA00004533"/>
    </source>
</evidence>
<evidence type="ECO:0000313" key="9">
    <source>
        <dbReference type="Proteomes" id="UP000706891"/>
    </source>
</evidence>
<dbReference type="PANTHER" id="PTHR30606:SF10">
    <property type="entry name" value="PHOSPHATIDYLINOSITOL MANNOSIDE ACYLTRANSFERASE"/>
    <property type="match status" value="1"/>
</dbReference>
<reference evidence="8" key="1">
    <citation type="submission" date="2020-08" db="EMBL/GenBank/DDBJ databases">
        <authorList>
            <person name="Cejkova D."/>
            <person name="Kubasova T."/>
            <person name="Jahodarova E."/>
            <person name="Rychlik I."/>
        </authorList>
    </citation>
    <scope>NUCLEOTIDE SEQUENCE</scope>
    <source>
        <strain evidence="8">An824</strain>
    </source>
</reference>
<keyword evidence="3" id="KW-0997">Cell inner membrane</keyword>
<dbReference type="Pfam" id="PF03279">
    <property type="entry name" value="Lip_A_acyltrans"/>
    <property type="match status" value="1"/>
</dbReference>
<keyword evidence="5 7" id="KW-0472">Membrane</keyword>
<dbReference type="EMBL" id="JACJJG010000044">
    <property type="protein sequence ID" value="MBM6673960.1"/>
    <property type="molecule type" value="Genomic_DNA"/>
</dbReference>
<keyword evidence="6 8" id="KW-0012">Acyltransferase</keyword>
<dbReference type="GO" id="GO:0016746">
    <property type="term" value="F:acyltransferase activity"/>
    <property type="evidence" value="ECO:0007669"/>
    <property type="project" value="UniProtKB-KW"/>
</dbReference>
<keyword evidence="7" id="KW-0812">Transmembrane</keyword>
<comment type="subcellular location">
    <subcellularLocation>
        <location evidence="1">Cell inner membrane</location>
    </subcellularLocation>
</comment>
<evidence type="ECO:0000256" key="3">
    <source>
        <dbReference type="ARBA" id="ARBA00022519"/>
    </source>
</evidence>
<proteinExistence type="predicted"/>
<dbReference type="GO" id="GO:0009247">
    <property type="term" value="P:glycolipid biosynthetic process"/>
    <property type="evidence" value="ECO:0007669"/>
    <property type="project" value="UniProtKB-ARBA"/>
</dbReference>
<evidence type="ECO:0000256" key="4">
    <source>
        <dbReference type="ARBA" id="ARBA00022679"/>
    </source>
</evidence>
<keyword evidence="9" id="KW-1185">Reference proteome</keyword>
<protein>
    <submittedName>
        <fullName evidence="8">Lysophospholipid acyltransferase family protein</fullName>
    </submittedName>
</protein>
<accession>A0A939B7R9</accession>
<sequence>MKFLQVITYAALYLVSLLPYKALYVLSDLMYLIIHRVARYRIAIVRNNLSTSFPEKSQEELRDIEKGFYRWLCDYFVETVKLMTVSRKELLRHVEFRNTEEIEASFDRGQTCAGILGHYGNWELLSATGLMFKRHTEAVVGLIYKPQRNKMFDRLFIKMRQSMGGVCVPKQDILRYLVSFRRQNLMNIFGYIADQAPRYQNIHLWLPFLNHDTPVFTGAERLMRKMGNTVFYIDVERPRRGKYIYTFKLMTADPASLPEFEITRRYFAMLEQTIRREPRYYLWSHNRWKRTHEEFDRLYKIENGHVVEK</sequence>
<evidence type="ECO:0000256" key="7">
    <source>
        <dbReference type="SAM" id="Phobius"/>
    </source>
</evidence>
<dbReference type="GO" id="GO:0005886">
    <property type="term" value="C:plasma membrane"/>
    <property type="evidence" value="ECO:0007669"/>
    <property type="project" value="UniProtKB-SubCell"/>
</dbReference>
<dbReference type="AlphaFoldDB" id="A0A939B7R9"/>
<name>A0A939B7R9_9BACT</name>
<feature type="transmembrane region" description="Helical" evidence="7">
    <location>
        <begin position="6"/>
        <end position="26"/>
    </location>
</feature>
<evidence type="ECO:0000256" key="2">
    <source>
        <dbReference type="ARBA" id="ARBA00022475"/>
    </source>
</evidence>
<keyword evidence="7" id="KW-1133">Transmembrane helix</keyword>
<keyword evidence="4" id="KW-0808">Transferase</keyword>
<gene>
    <name evidence="8" type="ORF">H6A34_08745</name>
</gene>